<accession>A0A0F8ZCH9</accession>
<dbReference type="EMBL" id="LAZR01061126">
    <property type="protein sequence ID" value="KKK64214.1"/>
    <property type="molecule type" value="Genomic_DNA"/>
</dbReference>
<protein>
    <submittedName>
        <fullName evidence="1">Uncharacterized protein</fullName>
    </submittedName>
</protein>
<evidence type="ECO:0000313" key="1">
    <source>
        <dbReference type="EMBL" id="KKK64214.1"/>
    </source>
</evidence>
<organism evidence="1">
    <name type="scientific">marine sediment metagenome</name>
    <dbReference type="NCBI Taxonomy" id="412755"/>
    <lineage>
        <taxon>unclassified sequences</taxon>
        <taxon>metagenomes</taxon>
        <taxon>ecological metagenomes</taxon>
    </lineage>
</organism>
<comment type="caution">
    <text evidence="1">The sequence shown here is derived from an EMBL/GenBank/DDBJ whole genome shotgun (WGS) entry which is preliminary data.</text>
</comment>
<reference evidence="1" key="1">
    <citation type="journal article" date="2015" name="Nature">
        <title>Complex archaea that bridge the gap between prokaryotes and eukaryotes.</title>
        <authorList>
            <person name="Spang A."/>
            <person name="Saw J.H."/>
            <person name="Jorgensen S.L."/>
            <person name="Zaremba-Niedzwiedzka K."/>
            <person name="Martijn J."/>
            <person name="Lind A.E."/>
            <person name="van Eijk R."/>
            <person name="Schleper C."/>
            <person name="Guy L."/>
            <person name="Ettema T.J."/>
        </authorList>
    </citation>
    <scope>NUCLEOTIDE SEQUENCE</scope>
</reference>
<proteinExistence type="predicted"/>
<name>A0A0F8ZCH9_9ZZZZ</name>
<dbReference type="AlphaFoldDB" id="A0A0F8ZCH9"/>
<gene>
    <name evidence="1" type="ORF">LCGC14_2986500</name>
</gene>
<sequence length="68" mass="7280">MGNNTTKLTITMSPNGEVRVHGPIDNGILCFGLLEVAKDVIRERIKKKAVSPIIQPITRVVLPGNGGT</sequence>